<name>A0ACD3AXN8_9AGAR</name>
<protein>
    <submittedName>
        <fullName evidence="1">Uncharacterized protein</fullName>
    </submittedName>
</protein>
<evidence type="ECO:0000313" key="1">
    <source>
        <dbReference type="EMBL" id="TFK70488.1"/>
    </source>
</evidence>
<proteinExistence type="predicted"/>
<keyword evidence="2" id="KW-1185">Reference proteome</keyword>
<dbReference type="EMBL" id="ML208312">
    <property type="protein sequence ID" value="TFK70488.1"/>
    <property type="molecule type" value="Genomic_DNA"/>
</dbReference>
<dbReference type="Proteomes" id="UP000308600">
    <property type="component" value="Unassembled WGS sequence"/>
</dbReference>
<organism evidence="1 2">
    <name type="scientific">Pluteus cervinus</name>
    <dbReference type="NCBI Taxonomy" id="181527"/>
    <lineage>
        <taxon>Eukaryota</taxon>
        <taxon>Fungi</taxon>
        <taxon>Dikarya</taxon>
        <taxon>Basidiomycota</taxon>
        <taxon>Agaricomycotina</taxon>
        <taxon>Agaricomycetes</taxon>
        <taxon>Agaricomycetidae</taxon>
        <taxon>Agaricales</taxon>
        <taxon>Pluteineae</taxon>
        <taxon>Pluteaceae</taxon>
        <taxon>Pluteus</taxon>
    </lineage>
</organism>
<sequence>MFLYLYLVFVAFTAYATPIPLVTSDAIPPLADVPSDCGPTARTMPSIVHICVLTIWTCIYASLHHNVPHPDATQWQILRGRLNTCFYALIAPEGVIWWASRQHLGAHEIASKMNSKWPELKWTTTHGHFVQMGGLEGIHSDGRREVIDPLCLDIEVEQGNIDLSNLRFSKKQIEDSSKNNFFAKAIAILQTSWFILRFIDCFYRHLPVEHLEIVTFALALLNIITYILWWNKPFNIDCQRTVPIKNLDPSLRSTLLQDNQLDNPSLAGPSDVNLEHWTVVSFDSSPPRQFEGGGQQTNDGNGQQDSEDHTTDEADSKTKGGIWPSLCWGLRWVCDRLIVRSFLALALPFRDMIECEEIDQGARHVPVFYAHPIPRRVTVQRVRNTACFIGSTFGAFHLLAWNSHFPTRVESFLWWGSTFVIVVIPYSLILIGINKEAARFVAYYPGPILYILARLLLVTIAFIAIRDPQPGICQTTSWSTYIPHLDS</sequence>
<reference evidence="1 2" key="1">
    <citation type="journal article" date="2019" name="Nat. Ecol. Evol.">
        <title>Megaphylogeny resolves global patterns of mushroom evolution.</title>
        <authorList>
            <person name="Varga T."/>
            <person name="Krizsan K."/>
            <person name="Foldi C."/>
            <person name="Dima B."/>
            <person name="Sanchez-Garcia M."/>
            <person name="Sanchez-Ramirez S."/>
            <person name="Szollosi G.J."/>
            <person name="Szarkandi J.G."/>
            <person name="Papp V."/>
            <person name="Albert L."/>
            <person name="Andreopoulos W."/>
            <person name="Angelini C."/>
            <person name="Antonin V."/>
            <person name="Barry K.W."/>
            <person name="Bougher N.L."/>
            <person name="Buchanan P."/>
            <person name="Buyck B."/>
            <person name="Bense V."/>
            <person name="Catcheside P."/>
            <person name="Chovatia M."/>
            <person name="Cooper J."/>
            <person name="Damon W."/>
            <person name="Desjardin D."/>
            <person name="Finy P."/>
            <person name="Geml J."/>
            <person name="Haridas S."/>
            <person name="Hughes K."/>
            <person name="Justo A."/>
            <person name="Karasinski D."/>
            <person name="Kautmanova I."/>
            <person name="Kiss B."/>
            <person name="Kocsube S."/>
            <person name="Kotiranta H."/>
            <person name="LaButti K.M."/>
            <person name="Lechner B.E."/>
            <person name="Liimatainen K."/>
            <person name="Lipzen A."/>
            <person name="Lukacs Z."/>
            <person name="Mihaltcheva S."/>
            <person name="Morgado L.N."/>
            <person name="Niskanen T."/>
            <person name="Noordeloos M.E."/>
            <person name="Ohm R.A."/>
            <person name="Ortiz-Santana B."/>
            <person name="Ovrebo C."/>
            <person name="Racz N."/>
            <person name="Riley R."/>
            <person name="Savchenko A."/>
            <person name="Shiryaev A."/>
            <person name="Soop K."/>
            <person name="Spirin V."/>
            <person name="Szebenyi C."/>
            <person name="Tomsovsky M."/>
            <person name="Tulloss R.E."/>
            <person name="Uehling J."/>
            <person name="Grigoriev I.V."/>
            <person name="Vagvolgyi C."/>
            <person name="Papp T."/>
            <person name="Martin F.M."/>
            <person name="Miettinen O."/>
            <person name="Hibbett D.S."/>
            <person name="Nagy L.G."/>
        </authorList>
    </citation>
    <scope>NUCLEOTIDE SEQUENCE [LARGE SCALE GENOMIC DNA]</scope>
    <source>
        <strain evidence="1 2">NL-1719</strain>
    </source>
</reference>
<gene>
    <name evidence="1" type="ORF">BDN72DRAFT_940406</name>
</gene>
<accession>A0ACD3AXN8</accession>
<evidence type="ECO:0000313" key="2">
    <source>
        <dbReference type="Proteomes" id="UP000308600"/>
    </source>
</evidence>